<dbReference type="PANTHER" id="PTHR31625">
    <property type="match status" value="1"/>
</dbReference>
<dbReference type="InterPro" id="IPR023213">
    <property type="entry name" value="CAT-like_dom_sf"/>
</dbReference>
<keyword evidence="3" id="KW-1185">Reference proteome</keyword>
<organism evidence="3 4">
    <name type="scientific">Momordica charantia</name>
    <name type="common">Bitter gourd</name>
    <name type="synonym">Balsam pear</name>
    <dbReference type="NCBI Taxonomy" id="3673"/>
    <lineage>
        <taxon>Eukaryota</taxon>
        <taxon>Viridiplantae</taxon>
        <taxon>Streptophyta</taxon>
        <taxon>Embryophyta</taxon>
        <taxon>Tracheophyta</taxon>
        <taxon>Spermatophyta</taxon>
        <taxon>Magnoliopsida</taxon>
        <taxon>eudicotyledons</taxon>
        <taxon>Gunneridae</taxon>
        <taxon>Pentapetalae</taxon>
        <taxon>rosids</taxon>
        <taxon>fabids</taxon>
        <taxon>Cucurbitales</taxon>
        <taxon>Cucurbitaceae</taxon>
        <taxon>Momordiceae</taxon>
        <taxon>Momordica</taxon>
    </lineage>
</organism>
<protein>
    <submittedName>
        <fullName evidence="4">Phenolic glucoside malonyltransferase 1-like</fullName>
    </submittedName>
</protein>
<dbReference type="GeneID" id="111006170"/>
<dbReference type="SUPFAM" id="SSF52777">
    <property type="entry name" value="CoA-dependent acyltransferases"/>
    <property type="match status" value="1"/>
</dbReference>
<evidence type="ECO:0000313" key="4">
    <source>
        <dbReference type="RefSeq" id="XP_022133631.1"/>
    </source>
</evidence>
<sequence length="349" mass="38944">MVKIIEALFDSDSDSSLFFHSTLIPNLKHSLSLTLNHFFPLAGNLLWPENSPLPFILYSPNDAVSFTASRQTPIKDCQPFVPTIQPSDGDSCAAVPLMSIQVTHFPNHGFSIGFATHHVLFDGQSFNLFLKSWAHISKLTTIGATHLELEATLPPELTPSFERAANVLQNPFVPKTTTSLSFDSSHFPPSNWIYSKTYNSHPSEVQKQEPNSYCPNDGESMGYGVVQEETEESVKMNLKSESLSTFVVAYAYVLICLIKAKQEECKEHVNFSISADVRGLLDPPVSSNYFGNCVTHPAMLVEAREFRGESGFPKMAKKISHPIVELRRTRAVEVLKISDVQQQERDSFM</sequence>
<dbReference type="Proteomes" id="UP000504603">
    <property type="component" value="Unplaced"/>
</dbReference>
<evidence type="ECO:0000256" key="1">
    <source>
        <dbReference type="ARBA" id="ARBA00022679"/>
    </source>
</evidence>
<keyword evidence="1" id="KW-0808">Transferase</keyword>
<dbReference type="RefSeq" id="XP_022133631.1">
    <property type="nucleotide sequence ID" value="XM_022277939.1"/>
</dbReference>
<name>A0A6J1BVN5_MOMCH</name>
<dbReference type="OrthoDB" id="1862401at2759"/>
<dbReference type="InterPro" id="IPR051504">
    <property type="entry name" value="Plant_metabolite_acyltrans"/>
</dbReference>
<evidence type="ECO:0000256" key="2">
    <source>
        <dbReference type="ARBA" id="ARBA00023315"/>
    </source>
</evidence>
<dbReference type="GO" id="GO:0016747">
    <property type="term" value="F:acyltransferase activity, transferring groups other than amino-acyl groups"/>
    <property type="evidence" value="ECO:0007669"/>
    <property type="project" value="UniProtKB-ARBA"/>
</dbReference>
<dbReference type="Gene3D" id="3.30.559.10">
    <property type="entry name" value="Chloramphenicol acetyltransferase-like domain"/>
    <property type="match status" value="2"/>
</dbReference>
<gene>
    <name evidence="4" type="primary">LOC111006170</name>
</gene>
<reference evidence="4" key="1">
    <citation type="submission" date="2025-08" db="UniProtKB">
        <authorList>
            <consortium name="RefSeq"/>
        </authorList>
    </citation>
    <scope>IDENTIFICATION</scope>
    <source>
        <strain evidence="4">OHB3-1</strain>
    </source>
</reference>
<proteinExistence type="predicted"/>
<dbReference type="KEGG" id="mcha:111006170"/>
<dbReference type="Pfam" id="PF02458">
    <property type="entry name" value="Transferase"/>
    <property type="match status" value="1"/>
</dbReference>
<keyword evidence="2" id="KW-0012">Acyltransferase</keyword>
<evidence type="ECO:0000313" key="3">
    <source>
        <dbReference type="Proteomes" id="UP000504603"/>
    </source>
</evidence>
<accession>A0A6J1BVN5</accession>
<dbReference type="AlphaFoldDB" id="A0A6J1BVN5"/>